<dbReference type="GO" id="GO:0016233">
    <property type="term" value="P:telomere capping"/>
    <property type="evidence" value="ECO:0007669"/>
    <property type="project" value="InterPro"/>
</dbReference>
<dbReference type="GO" id="GO:0070187">
    <property type="term" value="C:shelterin complex"/>
    <property type="evidence" value="ECO:0007669"/>
    <property type="project" value="InterPro"/>
</dbReference>
<organism evidence="3 4">
    <name type="scientific">Lynx canadensis</name>
    <name type="common">Canada lynx</name>
    <name type="synonym">Felis canadensis</name>
    <dbReference type="NCBI Taxonomy" id="61383"/>
    <lineage>
        <taxon>Eukaryota</taxon>
        <taxon>Metazoa</taxon>
        <taxon>Chordata</taxon>
        <taxon>Craniata</taxon>
        <taxon>Vertebrata</taxon>
        <taxon>Euteleostomi</taxon>
        <taxon>Mammalia</taxon>
        <taxon>Eutheria</taxon>
        <taxon>Laurasiatheria</taxon>
        <taxon>Carnivora</taxon>
        <taxon>Feliformia</taxon>
        <taxon>Felidae</taxon>
        <taxon>Felinae</taxon>
        <taxon>Lynx</taxon>
    </lineage>
</organism>
<reference evidence="3" key="1">
    <citation type="submission" date="2025-08" db="UniProtKB">
        <authorList>
            <consortium name="Ensembl"/>
        </authorList>
    </citation>
    <scope>IDENTIFICATION</scope>
</reference>
<evidence type="ECO:0000259" key="2">
    <source>
        <dbReference type="Pfam" id="PF14973"/>
    </source>
</evidence>
<keyword evidence="4" id="KW-1185">Reference proteome</keyword>
<reference evidence="3" key="2">
    <citation type="submission" date="2025-09" db="UniProtKB">
        <authorList>
            <consortium name="Ensembl"/>
        </authorList>
    </citation>
    <scope>IDENTIFICATION</scope>
</reference>
<feature type="domain" description="TERF1-interacting nuclear factor 2 N-terminal" evidence="2">
    <location>
        <begin position="20"/>
        <end position="98"/>
    </location>
</feature>
<gene>
    <name evidence="3" type="primary">TINF2</name>
</gene>
<dbReference type="CDD" id="cd11657">
    <property type="entry name" value="TIN2_N"/>
    <property type="match status" value="1"/>
</dbReference>
<feature type="region of interest" description="Disordered" evidence="1">
    <location>
        <begin position="248"/>
        <end position="296"/>
    </location>
</feature>
<dbReference type="GO" id="GO:0042162">
    <property type="term" value="F:telomeric DNA binding"/>
    <property type="evidence" value="ECO:0007669"/>
    <property type="project" value="TreeGrafter"/>
</dbReference>
<sequence length="475" mass="52770">MATPPGAGPAALRFAAAATWQVVRGRRVEHFPRVLEFLRSLRAAAPGLVRYRHHERLCMGLKAKVVVELILQGRPWAQVLNALHHHFPESGPVVRDPKAVSNPWYEPFPVNTVPQSGFSRPLDPGDPKFSAFPYPQQTKQDLRKISEAQKTFCQQVKQLAETPVDLASKLQELEQEYGEPFLAAMEKLFFEYLCQLEKALPALQAQQLQDVLSWMQPGVSITSSFALSQYGVDMGWPLPERLVTDSVSVTEPMEQSPPQQPKLVLHDPSPKARPSSYLSRGLAPRKNPEPLAGHHFNLAPLGRRRIQSRWASTKGDHKERPTVMLFPFRNLGSPSQIISEPESREERETHTADLAGAAGMRAASTGKSKSPSQTLGGRALKENPVDLFASEKEENCLVCPMDPLRLSLSPPKARKPVCPPSLCSSVITIGDLVLDSDEEENDQREGRDPPSTLSQHPYQKPWPHPLDSCSLHPAK</sequence>
<dbReference type="Proteomes" id="UP000472241">
    <property type="component" value="Unplaced"/>
</dbReference>
<dbReference type="AlphaFoldDB" id="A0A667IFM2"/>
<name>A0A667IFM2_LYNCA</name>
<dbReference type="Ensembl" id="ENSLCNT00005034739.1">
    <property type="protein sequence ID" value="ENSLCNP00005031116.1"/>
    <property type="gene ID" value="ENSLCNG00005020279.1"/>
</dbReference>
<protein>
    <submittedName>
        <fullName evidence="3">TERF1 interacting nuclear factor 2</fullName>
    </submittedName>
</protein>
<dbReference type="PANTHER" id="PTHR15512:SF0">
    <property type="entry name" value="TERF1-INTERACTING NUCLEAR FACTOR 2"/>
    <property type="match status" value="1"/>
</dbReference>
<dbReference type="CDD" id="cd11741">
    <property type="entry name" value="TIN2_TBM"/>
    <property type="match status" value="1"/>
</dbReference>
<dbReference type="PANTHER" id="PTHR15512">
    <property type="entry name" value="TERF1-INTERACTING NUCLEAR FACTOR 2"/>
    <property type="match status" value="1"/>
</dbReference>
<dbReference type="InterPro" id="IPR039098">
    <property type="entry name" value="TINF2"/>
</dbReference>
<evidence type="ECO:0000256" key="1">
    <source>
        <dbReference type="SAM" id="MobiDB-lite"/>
    </source>
</evidence>
<dbReference type="InterPro" id="IPR029400">
    <property type="entry name" value="TINF2_N"/>
</dbReference>
<feature type="region of interest" description="Disordered" evidence="1">
    <location>
        <begin position="433"/>
        <end position="475"/>
    </location>
</feature>
<proteinExistence type="predicted"/>
<feature type="region of interest" description="Disordered" evidence="1">
    <location>
        <begin position="358"/>
        <end position="379"/>
    </location>
</feature>
<evidence type="ECO:0000313" key="3">
    <source>
        <dbReference type="Ensembl" id="ENSLCNP00005031116.1"/>
    </source>
</evidence>
<feature type="domain" description="TERF1-interacting nuclear factor 2 N-terminal" evidence="2">
    <location>
        <begin position="134"/>
        <end position="207"/>
    </location>
</feature>
<evidence type="ECO:0000313" key="4">
    <source>
        <dbReference type="Proteomes" id="UP000472241"/>
    </source>
</evidence>
<dbReference type="GO" id="GO:1904356">
    <property type="term" value="P:regulation of telomere maintenance via telomere lengthening"/>
    <property type="evidence" value="ECO:0007669"/>
    <property type="project" value="TreeGrafter"/>
</dbReference>
<accession>A0A667IFM2</accession>
<dbReference type="Pfam" id="PF14973">
    <property type="entry name" value="TINF2_N"/>
    <property type="match status" value="2"/>
</dbReference>